<dbReference type="GO" id="GO:0004190">
    <property type="term" value="F:aspartic-type endopeptidase activity"/>
    <property type="evidence" value="ECO:0007669"/>
    <property type="project" value="UniProtKB-KW"/>
</dbReference>
<evidence type="ECO:0008006" key="17">
    <source>
        <dbReference type="Google" id="ProtNLM"/>
    </source>
</evidence>
<evidence type="ECO:0000259" key="13">
    <source>
        <dbReference type="PROSITE" id="PS50015"/>
    </source>
</evidence>
<dbReference type="GO" id="GO:0006508">
    <property type="term" value="P:proteolysis"/>
    <property type="evidence" value="ECO:0007669"/>
    <property type="project" value="UniProtKB-KW"/>
</dbReference>
<dbReference type="OrthoDB" id="771136at2759"/>
<keyword evidence="12" id="KW-1133">Transmembrane helix</keyword>
<name>A0A843X2R3_COLES</name>
<dbReference type="InterPro" id="IPR007856">
    <property type="entry name" value="SapB_1"/>
</dbReference>
<evidence type="ECO:0000256" key="5">
    <source>
        <dbReference type="ARBA" id="ARBA00022801"/>
    </source>
</evidence>
<dbReference type="GO" id="GO:0006629">
    <property type="term" value="P:lipid metabolic process"/>
    <property type="evidence" value="ECO:0007669"/>
    <property type="project" value="InterPro"/>
</dbReference>
<evidence type="ECO:0000256" key="1">
    <source>
        <dbReference type="ARBA" id="ARBA00007447"/>
    </source>
</evidence>
<dbReference type="Pfam" id="PF03489">
    <property type="entry name" value="SapB_2"/>
    <property type="match status" value="1"/>
</dbReference>
<dbReference type="EMBL" id="NMUH01006538">
    <property type="protein sequence ID" value="MQM15497.1"/>
    <property type="molecule type" value="Genomic_DNA"/>
</dbReference>
<dbReference type="AlphaFoldDB" id="A0A843X2R3"/>
<protein>
    <recommendedName>
        <fullName evidence="17">Aspartic proteinase</fullName>
    </recommendedName>
</protein>
<evidence type="ECO:0000256" key="10">
    <source>
        <dbReference type="PIRSR" id="PIRSR601461-2"/>
    </source>
</evidence>
<feature type="active site" evidence="9">
    <location>
        <position position="192"/>
    </location>
</feature>
<keyword evidence="8" id="KW-0325">Glycoprotein</keyword>
<proteinExistence type="inferred from homology"/>
<keyword evidence="6" id="KW-0865">Zymogen</keyword>
<dbReference type="PROSITE" id="PS50015">
    <property type="entry name" value="SAP_B"/>
    <property type="match status" value="2"/>
</dbReference>
<evidence type="ECO:0000256" key="12">
    <source>
        <dbReference type="SAM" id="Phobius"/>
    </source>
</evidence>
<gene>
    <name evidence="15" type="ORF">Taro_048439</name>
</gene>
<keyword evidence="12" id="KW-0812">Transmembrane</keyword>
<feature type="transmembrane region" description="Helical" evidence="12">
    <location>
        <begin position="101"/>
        <end position="123"/>
    </location>
</feature>
<keyword evidence="12" id="KW-0472">Membrane</keyword>
<feature type="disulfide bond" evidence="10">
    <location>
        <begin position="205"/>
        <end position="211"/>
    </location>
</feature>
<evidence type="ECO:0000256" key="9">
    <source>
        <dbReference type="PIRSR" id="PIRSR601461-1"/>
    </source>
</evidence>
<dbReference type="SUPFAM" id="SSF50630">
    <property type="entry name" value="Acid proteases"/>
    <property type="match status" value="1"/>
</dbReference>
<evidence type="ECO:0000256" key="7">
    <source>
        <dbReference type="ARBA" id="ARBA00023157"/>
    </source>
</evidence>
<dbReference type="InterPro" id="IPR008138">
    <property type="entry name" value="SapB_2"/>
</dbReference>
<keyword evidence="16" id="KW-1185">Reference proteome</keyword>
<dbReference type="SUPFAM" id="SSF47862">
    <property type="entry name" value="Saposin"/>
    <property type="match status" value="1"/>
</dbReference>
<accession>A0A843X2R3</accession>
<dbReference type="InterPro" id="IPR008139">
    <property type="entry name" value="SaposinB_dom"/>
</dbReference>
<dbReference type="InterPro" id="IPR001461">
    <property type="entry name" value="Aspartic_peptidase_A1"/>
</dbReference>
<dbReference type="InterPro" id="IPR021109">
    <property type="entry name" value="Peptidase_aspartic_dom_sf"/>
</dbReference>
<evidence type="ECO:0000256" key="4">
    <source>
        <dbReference type="ARBA" id="ARBA00022750"/>
    </source>
</evidence>
<evidence type="ECO:0000256" key="8">
    <source>
        <dbReference type="ARBA" id="ARBA00023180"/>
    </source>
</evidence>
<keyword evidence="5 11" id="KW-0378">Hydrolase</keyword>
<feature type="domain" description="Saposin B-type" evidence="13">
    <location>
        <begin position="468"/>
        <end position="565"/>
    </location>
</feature>
<dbReference type="FunFam" id="2.40.70.10:FF:000009">
    <property type="entry name" value="Aspartic proteinase A1"/>
    <property type="match status" value="1"/>
</dbReference>
<keyword evidence="3" id="KW-0732">Signal</keyword>
<dbReference type="PRINTS" id="PR00792">
    <property type="entry name" value="PEPSIN"/>
</dbReference>
<dbReference type="Pfam" id="PF00026">
    <property type="entry name" value="Asp"/>
    <property type="match status" value="1"/>
</dbReference>
<dbReference type="Pfam" id="PF05184">
    <property type="entry name" value="SapB_1"/>
    <property type="match status" value="1"/>
</dbReference>
<evidence type="ECO:0000313" key="15">
    <source>
        <dbReference type="EMBL" id="MQM15497.1"/>
    </source>
</evidence>
<dbReference type="PROSITE" id="PS51767">
    <property type="entry name" value="PEPTIDASE_A1"/>
    <property type="match status" value="1"/>
</dbReference>
<evidence type="ECO:0000256" key="3">
    <source>
        <dbReference type="ARBA" id="ARBA00022729"/>
    </source>
</evidence>
<dbReference type="PANTHER" id="PTHR47966:SF28">
    <property type="entry name" value="OS01G0290000 PROTEIN"/>
    <property type="match status" value="1"/>
</dbReference>
<dbReference type="InterPro" id="IPR033121">
    <property type="entry name" value="PEPTIDASE_A1"/>
</dbReference>
<feature type="domain" description="Saposin B-type" evidence="13">
    <location>
        <begin position="404"/>
        <end position="444"/>
    </location>
</feature>
<feature type="active site" evidence="9">
    <location>
        <position position="379"/>
    </location>
</feature>
<reference evidence="15" key="1">
    <citation type="submission" date="2017-07" db="EMBL/GenBank/DDBJ databases">
        <title>Taro Niue Genome Assembly and Annotation.</title>
        <authorList>
            <person name="Atibalentja N."/>
            <person name="Keating K."/>
            <person name="Fields C.J."/>
        </authorList>
    </citation>
    <scope>NUCLEOTIDE SEQUENCE</scope>
    <source>
        <strain evidence="15">Niue_2</strain>
        <tissue evidence="15">Leaf</tissue>
    </source>
</reference>
<sequence length="605" mass="65563">MLVGVGCFAPLGSHSSLSPRVDSARSLQLCSFTCCSLLTASSTCDTVLLAMAPSSDPYPVSSLIISKSLDRIVTRFTSQCLIIVKNIFSTGYSVKMRGTYLLGYACLWILLFPLALHGSSVGLQRISLKKRNLDYNSVKAARRAAAEYLHRQGHGLGDSDVDIVSLKNYLDAQYYGEISIGTPPQNFTAVFDTGSSNLWVPSTKCYFSVACYLHHRYKSSSSSTYKKNGKTCKITYGSGSIYGFFSEDNVLVGDLTVKGQVFIETTREPSLTFIASKFDGIIGLGFKEISVGDAPPIWQGMIDQNLIHNKVFSFWLNRDADDAIGGEIVFGGVDSKHFKGEHTYVPITRKGYWQFEMGDVLVGNQTTGISAAGYAAIVDSGTSLLTGPTTIITQINHAIGAEGIVSAECKEIVSEYGEMILELLIAQSRPDKLCSQIGLCVFDGAQYVSTGIESVVERQSEAKSAGDGDVMCTACEMAVVWMQNQLRQNKTKEVILKYVNEVPSSTYILCERIPSPMGESAVVCSQIASLPNVSFTIGNQPFVLTPEQYVLKVDEGETTVCISGFGAFNVPSPQGPLWILGDVFMGAYHTVFDIGSERIGFAEAA</sequence>
<keyword evidence="2 11" id="KW-0645">Protease</keyword>
<dbReference type="InterPro" id="IPR011001">
    <property type="entry name" value="Saposin-like"/>
</dbReference>
<dbReference type="FunFam" id="2.40.70.10:FF:000044">
    <property type="entry name" value="Lysosomal aspartic protease"/>
    <property type="match status" value="1"/>
</dbReference>
<dbReference type="PROSITE" id="PS00141">
    <property type="entry name" value="ASP_PROTEASE"/>
    <property type="match status" value="2"/>
</dbReference>
<evidence type="ECO:0000256" key="2">
    <source>
        <dbReference type="ARBA" id="ARBA00022670"/>
    </source>
</evidence>
<dbReference type="Gene3D" id="2.40.70.10">
    <property type="entry name" value="Acid Proteases"/>
    <property type="match status" value="2"/>
</dbReference>
<organism evidence="15 16">
    <name type="scientific">Colocasia esculenta</name>
    <name type="common">Wild taro</name>
    <name type="synonym">Arum esculentum</name>
    <dbReference type="NCBI Taxonomy" id="4460"/>
    <lineage>
        <taxon>Eukaryota</taxon>
        <taxon>Viridiplantae</taxon>
        <taxon>Streptophyta</taxon>
        <taxon>Embryophyta</taxon>
        <taxon>Tracheophyta</taxon>
        <taxon>Spermatophyta</taxon>
        <taxon>Magnoliopsida</taxon>
        <taxon>Liliopsida</taxon>
        <taxon>Araceae</taxon>
        <taxon>Aroideae</taxon>
        <taxon>Colocasieae</taxon>
        <taxon>Colocasia</taxon>
    </lineage>
</organism>
<dbReference type="Proteomes" id="UP000652761">
    <property type="component" value="Unassembled WGS sequence"/>
</dbReference>
<evidence type="ECO:0000259" key="14">
    <source>
        <dbReference type="PROSITE" id="PS51767"/>
    </source>
</evidence>
<keyword evidence="4 11" id="KW-0064">Aspartyl protease</keyword>
<evidence type="ECO:0000256" key="11">
    <source>
        <dbReference type="RuleBase" id="RU000454"/>
    </source>
</evidence>
<dbReference type="Gene3D" id="1.10.225.10">
    <property type="entry name" value="Saposin-like"/>
    <property type="match status" value="1"/>
</dbReference>
<comment type="similarity">
    <text evidence="1 11">Belongs to the peptidase A1 family.</text>
</comment>
<evidence type="ECO:0000256" key="6">
    <source>
        <dbReference type="ARBA" id="ARBA00023145"/>
    </source>
</evidence>
<dbReference type="PANTHER" id="PTHR47966">
    <property type="entry name" value="BETA-SITE APP-CLEAVING ENZYME, ISOFORM A-RELATED"/>
    <property type="match status" value="1"/>
</dbReference>
<feature type="domain" description="Peptidase A1" evidence="14">
    <location>
        <begin position="174"/>
        <end position="602"/>
    </location>
</feature>
<dbReference type="InterPro" id="IPR001969">
    <property type="entry name" value="Aspartic_peptidase_AS"/>
</dbReference>
<comment type="caution">
    <text evidence="15">The sequence shown here is derived from an EMBL/GenBank/DDBJ whole genome shotgun (WGS) entry which is preliminary data.</text>
</comment>
<evidence type="ECO:0000313" key="16">
    <source>
        <dbReference type="Proteomes" id="UP000652761"/>
    </source>
</evidence>
<keyword evidence="7 10" id="KW-1015">Disulfide bond</keyword>